<dbReference type="HOGENOM" id="CLU_1341613_0_0_11"/>
<sequence length="204" mass="22061">MVDVGPPSREEPDPTGSEPAGPGIQSAMVALIQDTRGDGSAVVRYIQCDNCEGPTPHHAEVQIFSATSRNPTFVASPPEVVCGVCGSVHPRVVGDEPACDTRITCVARRVPRLPLDRLGLDRLRLDRLPLGRLRDRAGLDRLPFGRVLPDAVRQLRWPGACAHRFLVPAAAPTVICPRCSSTQAGPPYRLRAPYPDQEPDPRNA</sequence>
<accession>E3J3E1</accession>
<gene>
    <name evidence="2" type="ordered locus">FraEuI1c_0055</name>
</gene>
<dbReference type="KEGG" id="fri:FraEuI1c_0055"/>
<feature type="region of interest" description="Disordered" evidence="1">
    <location>
        <begin position="1"/>
        <end position="23"/>
    </location>
</feature>
<dbReference type="AlphaFoldDB" id="E3J3E1"/>
<proteinExistence type="predicted"/>
<evidence type="ECO:0000313" key="2">
    <source>
        <dbReference type="EMBL" id="ADP78143.1"/>
    </source>
</evidence>
<evidence type="ECO:0000313" key="3">
    <source>
        <dbReference type="Proteomes" id="UP000002484"/>
    </source>
</evidence>
<dbReference type="EMBL" id="CP002299">
    <property type="protein sequence ID" value="ADP78143.1"/>
    <property type="molecule type" value="Genomic_DNA"/>
</dbReference>
<organism evidence="2 3">
    <name type="scientific">Pseudofrankia inefficax (strain DSM 45817 / CECT 9037 / DDB 130130 / EuI1c)</name>
    <name type="common">Frankia inefficax</name>
    <dbReference type="NCBI Taxonomy" id="298654"/>
    <lineage>
        <taxon>Bacteria</taxon>
        <taxon>Bacillati</taxon>
        <taxon>Actinomycetota</taxon>
        <taxon>Actinomycetes</taxon>
        <taxon>Frankiales</taxon>
        <taxon>Frankiaceae</taxon>
        <taxon>Pseudofrankia</taxon>
    </lineage>
</organism>
<evidence type="ECO:0000256" key="1">
    <source>
        <dbReference type="SAM" id="MobiDB-lite"/>
    </source>
</evidence>
<protein>
    <submittedName>
        <fullName evidence="2">Uncharacterized protein</fullName>
    </submittedName>
</protein>
<dbReference type="InParanoid" id="E3J3E1"/>
<dbReference type="Proteomes" id="UP000002484">
    <property type="component" value="Chromosome"/>
</dbReference>
<dbReference type="RefSeq" id="WP_013421266.1">
    <property type="nucleotide sequence ID" value="NC_014666.1"/>
</dbReference>
<keyword evidence="3" id="KW-1185">Reference proteome</keyword>
<name>E3J3E1_PSEI1</name>
<reference evidence="2 3" key="1">
    <citation type="submission" date="2010-10" db="EMBL/GenBank/DDBJ databases">
        <title>Complete sequence of Frankia sp. EuI1c.</title>
        <authorList>
            <consortium name="US DOE Joint Genome Institute"/>
            <person name="Lucas S."/>
            <person name="Copeland A."/>
            <person name="Lapidus A."/>
            <person name="Cheng J.-F."/>
            <person name="Bruce D."/>
            <person name="Goodwin L."/>
            <person name="Pitluck S."/>
            <person name="Chertkov O."/>
            <person name="Detter J.C."/>
            <person name="Han C."/>
            <person name="Tapia R."/>
            <person name="Land M."/>
            <person name="Hauser L."/>
            <person name="Jeffries C."/>
            <person name="Kyrpides N."/>
            <person name="Ivanova N."/>
            <person name="Mikhailova N."/>
            <person name="Beauchemin N."/>
            <person name="Sen A."/>
            <person name="Sur S.A."/>
            <person name="Gtari M."/>
            <person name="Wall L."/>
            <person name="Tisa L."/>
            <person name="Woyke T."/>
        </authorList>
    </citation>
    <scope>NUCLEOTIDE SEQUENCE [LARGE SCALE GENOMIC DNA]</scope>
    <source>
        <strain evidence="3">DSM 45817 / CECT 9037 / EuI1c</strain>
    </source>
</reference>